<dbReference type="KEGG" id="gbr:Gbro_3936"/>
<dbReference type="STRING" id="526226.Gbro_3936"/>
<protein>
    <recommendedName>
        <fullName evidence="5">DUF2993 domain-containing protein</fullName>
    </recommendedName>
</protein>
<dbReference type="RefSeq" id="WP_012835613.1">
    <property type="nucleotide sequence ID" value="NC_013441.1"/>
</dbReference>
<evidence type="ECO:0000313" key="4">
    <source>
        <dbReference type="Proteomes" id="UP000001219"/>
    </source>
</evidence>
<gene>
    <name evidence="3" type="ordered locus">Gbro_3936</name>
</gene>
<dbReference type="HOGENOM" id="CLU_036478_1_0_11"/>
<dbReference type="eggNOG" id="ENOG5030HSU">
    <property type="taxonomic scope" value="Bacteria"/>
</dbReference>
<keyword evidence="2" id="KW-1133">Transmembrane helix</keyword>
<organism evidence="3 4">
    <name type="scientific">Gordonia bronchialis (strain ATCC 25592 / DSM 43247 / BCRC 13721 / JCM 3198 / KCTC 3076 / NBRC 16047 / NCTC 10667)</name>
    <name type="common">Rhodococcus bronchialis</name>
    <dbReference type="NCBI Taxonomy" id="526226"/>
    <lineage>
        <taxon>Bacteria</taxon>
        <taxon>Bacillati</taxon>
        <taxon>Actinomycetota</taxon>
        <taxon>Actinomycetes</taxon>
        <taxon>Mycobacteriales</taxon>
        <taxon>Gordoniaceae</taxon>
        <taxon>Gordonia</taxon>
    </lineage>
</organism>
<dbReference type="OrthoDB" id="3215846at2"/>
<dbReference type="Proteomes" id="UP000001219">
    <property type="component" value="Chromosome"/>
</dbReference>
<feature type="transmembrane region" description="Helical" evidence="2">
    <location>
        <begin position="36"/>
        <end position="59"/>
    </location>
</feature>
<evidence type="ECO:0008006" key="5">
    <source>
        <dbReference type="Google" id="ProtNLM"/>
    </source>
</evidence>
<proteinExistence type="predicted"/>
<keyword evidence="2" id="KW-0812">Transmembrane</keyword>
<feature type="region of interest" description="Disordered" evidence="1">
    <location>
        <begin position="200"/>
        <end position="221"/>
    </location>
</feature>
<keyword evidence="2" id="KW-0472">Membrane</keyword>
<evidence type="ECO:0000313" key="3">
    <source>
        <dbReference type="EMBL" id="ACY23110.1"/>
    </source>
</evidence>
<evidence type="ECO:0000256" key="1">
    <source>
        <dbReference type="SAM" id="MobiDB-lite"/>
    </source>
</evidence>
<accession>D0L3V7</accession>
<dbReference type="EMBL" id="CP001802">
    <property type="protein sequence ID" value="ACY23110.1"/>
    <property type="molecule type" value="Genomic_DNA"/>
</dbReference>
<dbReference type="AlphaFoldDB" id="D0L3V7"/>
<evidence type="ECO:0000256" key="2">
    <source>
        <dbReference type="SAM" id="Phobius"/>
    </source>
</evidence>
<dbReference type="Pfam" id="PF11209">
    <property type="entry name" value="LmeA"/>
    <property type="match status" value="1"/>
</dbReference>
<reference evidence="4" key="1">
    <citation type="submission" date="2009-10" db="EMBL/GenBank/DDBJ databases">
        <title>The complete chromosome of Gordonia bronchialis DSM 43247.</title>
        <authorList>
            <consortium name="US DOE Joint Genome Institute (JGI-PGF)"/>
            <person name="Lucas S."/>
            <person name="Copeland A."/>
            <person name="Lapidus A."/>
            <person name="Glavina del Rio T."/>
            <person name="Dalin E."/>
            <person name="Tice H."/>
            <person name="Bruce D."/>
            <person name="Goodwin L."/>
            <person name="Pitluck S."/>
            <person name="Kyrpides N."/>
            <person name="Mavromatis K."/>
            <person name="Ivanova N."/>
            <person name="Ovchinnikova G."/>
            <person name="Saunders E."/>
            <person name="Brettin T."/>
            <person name="Detter J.C."/>
            <person name="Han C."/>
            <person name="Larimer F."/>
            <person name="Land M."/>
            <person name="Hauser L."/>
            <person name="Markowitz V."/>
            <person name="Cheng J.-F."/>
            <person name="Hugenholtz P."/>
            <person name="Woyke T."/>
            <person name="Wu D."/>
            <person name="Jando M."/>
            <person name="Schneider S."/>
            <person name="Goeker M."/>
            <person name="Klenk H.-P."/>
            <person name="Eisen J.A."/>
        </authorList>
    </citation>
    <scope>NUCLEOTIDE SEQUENCE [LARGE SCALE GENOMIC DNA]</scope>
    <source>
        <strain evidence="4">ATCC 25592 / DSM 43247 / BCRC 13721 / JCM 3198 / KCTC 3076 / NBRC 16047 / NCTC 10667</strain>
    </source>
</reference>
<feature type="region of interest" description="Disordered" evidence="1">
    <location>
        <begin position="174"/>
        <end position="193"/>
    </location>
</feature>
<dbReference type="InterPro" id="IPR021373">
    <property type="entry name" value="DUF2993"/>
</dbReference>
<feature type="region of interest" description="Disordered" evidence="1">
    <location>
        <begin position="1"/>
        <end position="29"/>
    </location>
</feature>
<reference evidence="3 4" key="2">
    <citation type="journal article" date="2010" name="Stand. Genomic Sci.">
        <title>Complete genome sequence of Gordonia bronchialis type strain (3410).</title>
        <authorList>
            <person name="Ivanova N."/>
            <person name="Sikorski J."/>
            <person name="Jando M."/>
            <person name="Lapidus A."/>
            <person name="Nolan M."/>
            <person name="Lucas S."/>
            <person name="Del Rio T.G."/>
            <person name="Tice H."/>
            <person name="Copeland A."/>
            <person name="Cheng J.F."/>
            <person name="Chen F."/>
            <person name="Bruce D."/>
            <person name="Goodwin L."/>
            <person name="Pitluck S."/>
            <person name="Mavromatis K."/>
            <person name="Ovchinnikova G."/>
            <person name="Pati A."/>
            <person name="Chen A."/>
            <person name="Palaniappan K."/>
            <person name="Land M."/>
            <person name="Hauser L."/>
            <person name="Chang Y.J."/>
            <person name="Jeffries C.D."/>
            <person name="Chain P."/>
            <person name="Saunders E."/>
            <person name="Han C."/>
            <person name="Detter J.C."/>
            <person name="Brettin T."/>
            <person name="Rohde M."/>
            <person name="Goker M."/>
            <person name="Bristow J."/>
            <person name="Eisen J.A."/>
            <person name="Markowitz V."/>
            <person name="Hugenholtz P."/>
            <person name="Klenk H.P."/>
            <person name="Kyrpides N.C."/>
        </authorList>
    </citation>
    <scope>NUCLEOTIDE SEQUENCE [LARGE SCALE GENOMIC DNA]</scope>
    <source>
        <strain evidence="4">ATCC 25592 / DSM 43247 / BCRC 13721 / JCM 3198 / KCTC 3076 / NBRC 16047 / NCTC 10667</strain>
    </source>
</reference>
<name>D0L3V7_GORB4</name>
<sequence length="312" mass="32352">MAGFAVNKAGTEVSESGPERSSQGDSRRGRRNRRGIVLAVVVVVVVAAVAALVDTGLAVRGEYQMSRAIAASPRVTFDPEVTLKGFPFTTHARAGEFDGAVIAARDVTLDGCAGRGGCRGELGATLGAFSVGDGWRFQPGDVVHTASVSAYTKLDAIAMARYLGITDLTVSTPAPDGKAGGGGPQDGAPSRESGVVFTGTVALPPSAGDDPHNPPSASSYEGPKVKVSVAVDLAIVDGRLQVRATRYYTGPERHEDDDVPAEMRTAVLDRFSTVLPTIPLPWGLVPQRAASLGGDIRLLADTGPTDLVLDEF</sequence>
<keyword evidence="4" id="KW-1185">Reference proteome</keyword>